<name>A0A4U6UH17_SETVI</name>
<keyword evidence="3" id="KW-1185">Reference proteome</keyword>
<organism evidence="2 3">
    <name type="scientific">Setaria viridis</name>
    <name type="common">Green bristlegrass</name>
    <name type="synonym">Setaria italica subsp. viridis</name>
    <dbReference type="NCBI Taxonomy" id="4556"/>
    <lineage>
        <taxon>Eukaryota</taxon>
        <taxon>Viridiplantae</taxon>
        <taxon>Streptophyta</taxon>
        <taxon>Embryophyta</taxon>
        <taxon>Tracheophyta</taxon>
        <taxon>Spermatophyta</taxon>
        <taxon>Magnoliopsida</taxon>
        <taxon>Liliopsida</taxon>
        <taxon>Poales</taxon>
        <taxon>Poaceae</taxon>
        <taxon>PACMAD clade</taxon>
        <taxon>Panicoideae</taxon>
        <taxon>Panicodae</taxon>
        <taxon>Paniceae</taxon>
        <taxon>Cenchrinae</taxon>
        <taxon>Setaria</taxon>
    </lineage>
</organism>
<evidence type="ECO:0000313" key="2">
    <source>
        <dbReference type="EMBL" id="TKW14225.1"/>
    </source>
</evidence>
<proteinExistence type="predicted"/>
<reference evidence="2" key="1">
    <citation type="submission" date="2019-03" db="EMBL/GenBank/DDBJ databases">
        <title>WGS assembly of Setaria viridis.</title>
        <authorList>
            <person name="Huang P."/>
            <person name="Jenkins J."/>
            <person name="Grimwood J."/>
            <person name="Barry K."/>
            <person name="Healey A."/>
            <person name="Mamidi S."/>
            <person name="Sreedasyam A."/>
            <person name="Shu S."/>
            <person name="Feldman M."/>
            <person name="Wu J."/>
            <person name="Yu Y."/>
            <person name="Chen C."/>
            <person name="Johnson J."/>
            <person name="Rokhsar D."/>
            <person name="Baxter I."/>
            <person name="Schmutz J."/>
            <person name="Brutnell T."/>
            <person name="Kellogg E."/>
        </authorList>
    </citation>
    <scope>NUCLEOTIDE SEQUENCE [LARGE SCALE GENOMIC DNA]</scope>
</reference>
<dbReference type="EMBL" id="CM016556">
    <property type="protein sequence ID" value="TKW14225.1"/>
    <property type="molecule type" value="Genomic_DNA"/>
</dbReference>
<dbReference type="Proteomes" id="UP000298652">
    <property type="component" value="Chromosome 5"/>
</dbReference>
<gene>
    <name evidence="2" type="ORF">SEVIR_5G153900v2</name>
</gene>
<sequence>MVFSFCGSCHSGDRDGPLLRWFGRCSAFGEVLNLAVVVSSGVVLVLLLLNFWSLDLILSSICFSSSF</sequence>
<accession>A0A4U6UH17</accession>
<keyword evidence="1" id="KW-0472">Membrane</keyword>
<evidence type="ECO:0000256" key="1">
    <source>
        <dbReference type="SAM" id="Phobius"/>
    </source>
</evidence>
<evidence type="ECO:0000313" key="3">
    <source>
        <dbReference type="Proteomes" id="UP000298652"/>
    </source>
</evidence>
<dbReference type="AlphaFoldDB" id="A0A4U6UH17"/>
<keyword evidence="1" id="KW-0812">Transmembrane</keyword>
<feature type="transmembrane region" description="Helical" evidence="1">
    <location>
        <begin position="31"/>
        <end position="52"/>
    </location>
</feature>
<protein>
    <submittedName>
        <fullName evidence="2">Uncharacterized protein</fullName>
    </submittedName>
</protein>
<dbReference type="Gramene" id="TKW14225">
    <property type="protein sequence ID" value="TKW14225"/>
    <property type="gene ID" value="SEVIR_5G153900v2"/>
</dbReference>
<keyword evidence="1" id="KW-1133">Transmembrane helix</keyword>